<name>M6KD57_LEPIR</name>
<dbReference type="EMBL" id="AHMZ02000110">
    <property type="protein sequence ID" value="EMN29638.1"/>
    <property type="molecule type" value="Genomic_DNA"/>
</dbReference>
<comment type="caution">
    <text evidence="2">The sequence shown here is derived from an EMBL/GenBank/DDBJ whole genome shotgun (WGS) entry which is preliminary data.</text>
</comment>
<accession>M6KD57</accession>
<organism evidence="2 3">
    <name type="scientific">Leptospira interrogans serovar Pyrogenes str. L0374</name>
    <dbReference type="NCBI Taxonomy" id="1049928"/>
    <lineage>
        <taxon>Bacteria</taxon>
        <taxon>Pseudomonadati</taxon>
        <taxon>Spirochaetota</taxon>
        <taxon>Spirochaetia</taxon>
        <taxon>Leptospirales</taxon>
        <taxon>Leptospiraceae</taxon>
        <taxon>Leptospira</taxon>
    </lineage>
</organism>
<gene>
    <name evidence="2" type="ORF">LEP1GSC083_2283</name>
</gene>
<feature type="coiled-coil region" evidence="1">
    <location>
        <begin position="10"/>
        <end position="37"/>
    </location>
</feature>
<evidence type="ECO:0000313" key="2">
    <source>
        <dbReference type="EMBL" id="EMN29638.1"/>
    </source>
</evidence>
<keyword evidence="1" id="KW-0175">Coiled coil</keyword>
<evidence type="ECO:0000313" key="3">
    <source>
        <dbReference type="Proteomes" id="UP000012137"/>
    </source>
</evidence>
<reference evidence="2 3" key="1">
    <citation type="submission" date="2013-01" db="EMBL/GenBank/DDBJ databases">
        <authorList>
            <person name="Harkins D.M."/>
            <person name="Durkin A.S."/>
            <person name="Brinkac L.M."/>
            <person name="Haft D.H."/>
            <person name="Selengut J.D."/>
            <person name="Sanka R."/>
            <person name="DePew J."/>
            <person name="Purushe J."/>
            <person name="Peacock S.J."/>
            <person name="Thaipadungpanit J."/>
            <person name="Wuthiekanun V.W."/>
            <person name="Day N.P."/>
            <person name="Vinetz J.M."/>
            <person name="Sutton G.G."/>
            <person name="Nierman W.C."/>
            <person name="Fouts D.E."/>
        </authorList>
    </citation>
    <scope>NUCLEOTIDE SEQUENCE [LARGE SCALE GENOMIC DNA]</scope>
    <source>
        <strain evidence="2 3">L0374</strain>
    </source>
</reference>
<sequence length="59" mass="6709">MSSTAKKAEVNRLVSKLVILRKKRKRLDEEMVNLLKEDSEIVEKLVSVGEKKKVQGLSV</sequence>
<dbReference type="Proteomes" id="UP000012137">
    <property type="component" value="Unassembled WGS sequence"/>
</dbReference>
<evidence type="ECO:0000256" key="1">
    <source>
        <dbReference type="SAM" id="Coils"/>
    </source>
</evidence>
<dbReference type="AlphaFoldDB" id="M6KD57"/>
<proteinExistence type="predicted"/>
<protein>
    <submittedName>
        <fullName evidence="2">Uncharacterized protein</fullName>
    </submittedName>
</protein>